<protein>
    <submittedName>
        <fullName evidence="1">Uncharacterized protein</fullName>
    </submittedName>
</protein>
<dbReference type="EMBL" id="CCMZ01000075">
    <property type="protein sequence ID" value="CDX28102.1"/>
    <property type="molecule type" value="Genomic_DNA"/>
</dbReference>
<evidence type="ECO:0000313" key="1">
    <source>
        <dbReference type="EMBL" id="CDX28102.1"/>
    </source>
</evidence>
<keyword evidence="2" id="KW-1185">Reference proteome</keyword>
<accession>A0A090ED26</accession>
<dbReference type="Proteomes" id="UP000045285">
    <property type="component" value="Unassembled WGS sequence"/>
</dbReference>
<gene>
    <name evidence="1" type="ORF">MPL3356_80032</name>
</gene>
<sequence>MAASVAGVQSLNFTRDYNRDIIYP</sequence>
<dbReference type="AlphaFoldDB" id="A0A090ED26"/>
<proteinExistence type="predicted"/>
<name>A0A090ED26_MESPL</name>
<reference evidence="2" key="1">
    <citation type="submission" date="2014-08" db="EMBL/GenBank/DDBJ databases">
        <authorList>
            <person name="Moulin L."/>
        </authorList>
    </citation>
    <scope>NUCLEOTIDE SEQUENCE [LARGE SCALE GENOMIC DNA]</scope>
</reference>
<organism evidence="1 2">
    <name type="scientific">Mesorhizobium plurifarium</name>
    <dbReference type="NCBI Taxonomy" id="69974"/>
    <lineage>
        <taxon>Bacteria</taxon>
        <taxon>Pseudomonadati</taxon>
        <taxon>Pseudomonadota</taxon>
        <taxon>Alphaproteobacteria</taxon>
        <taxon>Hyphomicrobiales</taxon>
        <taxon>Phyllobacteriaceae</taxon>
        <taxon>Mesorhizobium</taxon>
    </lineage>
</organism>
<evidence type="ECO:0000313" key="2">
    <source>
        <dbReference type="Proteomes" id="UP000045285"/>
    </source>
</evidence>